<evidence type="ECO:0000259" key="2">
    <source>
        <dbReference type="Pfam" id="PF11611"/>
    </source>
</evidence>
<proteinExistence type="predicted"/>
<feature type="domain" description="DUF4352" evidence="2">
    <location>
        <begin position="90"/>
        <end position="165"/>
    </location>
</feature>
<evidence type="ECO:0000256" key="1">
    <source>
        <dbReference type="ARBA" id="ARBA00022729"/>
    </source>
</evidence>
<dbReference type="Pfam" id="PF11611">
    <property type="entry name" value="DUF4352"/>
    <property type="match status" value="1"/>
</dbReference>
<gene>
    <name evidence="3" type="ORF">CA984_22050</name>
</gene>
<dbReference type="Proteomes" id="UP000194761">
    <property type="component" value="Unassembled WGS sequence"/>
</dbReference>
<dbReference type="InterPro" id="IPR029051">
    <property type="entry name" value="DUF4352"/>
</dbReference>
<comment type="caution">
    <text evidence="3">The sequence shown here is derived from an EMBL/GenBank/DDBJ whole genome shotgun (WGS) entry which is preliminary data.</text>
</comment>
<keyword evidence="4" id="KW-1185">Reference proteome</keyword>
<keyword evidence="1" id="KW-0732">Signal</keyword>
<organism evidence="3 4">
    <name type="scientific">Streptosporangium minutum</name>
    <dbReference type="NCBI Taxonomy" id="569862"/>
    <lineage>
        <taxon>Bacteria</taxon>
        <taxon>Bacillati</taxon>
        <taxon>Actinomycetota</taxon>
        <taxon>Actinomycetes</taxon>
        <taxon>Streptosporangiales</taxon>
        <taxon>Streptosporangiaceae</taxon>
        <taxon>Streptosporangium</taxon>
    </lineage>
</organism>
<evidence type="ECO:0000313" key="3">
    <source>
        <dbReference type="EMBL" id="OUC94541.1"/>
    </source>
</evidence>
<accession>A0A2C9ZLX3</accession>
<dbReference type="EMBL" id="NGFP01000103">
    <property type="protein sequence ID" value="OUC94541.1"/>
    <property type="molecule type" value="Genomic_DNA"/>
</dbReference>
<name>A0A2C9ZLX3_9ACTN</name>
<dbReference type="AlphaFoldDB" id="A0A2C9ZLX3"/>
<reference evidence="3 4" key="1">
    <citation type="submission" date="2017-05" db="EMBL/GenBank/DDBJ databases">
        <title>Biotechnological potential of actinobacteria isolated from South African environments.</title>
        <authorList>
            <person name="Le Roes-Hill M."/>
            <person name="Prins A."/>
            <person name="Durrell K.A."/>
        </authorList>
    </citation>
    <scope>NUCLEOTIDE SEQUENCE [LARGE SCALE GENOMIC DNA]</scope>
    <source>
        <strain evidence="3">M26</strain>
    </source>
</reference>
<dbReference type="PROSITE" id="PS51257">
    <property type="entry name" value="PROKAR_LIPOPROTEIN"/>
    <property type="match status" value="1"/>
</dbReference>
<evidence type="ECO:0000313" key="4">
    <source>
        <dbReference type="Proteomes" id="UP000194761"/>
    </source>
</evidence>
<protein>
    <recommendedName>
        <fullName evidence="2">DUF4352 domain-containing protein</fullName>
    </recommendedName>
</protein>
<dbReference type="Gene3D" id="2.60.40.1240">
    <property type="match status" value="1"/>
</dbReference>
<sequence length="190" mass="19949">MLPDVRNLPIRFTGAALCGVLLTGCTGTGQPRSAAPSATPTATYELAPRPVRAGERPVSAAPVSDGDGRFQVIGLQTGQSILFGTHAEWPAKGQYVVVRIVVENSARSNSGFDAKRQKLVTADGAAYGIDRFAQAIKRQPDTLPLGAGVRVEMDLWFDIPKEAKVAAVRLFGDPPLGIRGSTGGVEVPLA</sequence>
<dbReference type="InterPro" id="IPR029050">
    <property type="entry name" value="Immunoprotect_excell_Ig-like"/>
</dbReference>